<dbReference type="InterPro" id="IPR042188">
    <property type="entry name" value="MmgE/PrpD_sf_2"/>
</dbReference>
<dbReference type="GO" id="GO:0016829">
    <property type="term" value="F:lyase activity"/>
    <property type="evidence" value="ECO:0007669"/>
    <property type="project" value="InterPro"/>
</dbReference>
<dbReference type="EMBL" id="NEVS01000004">
    <property type="protein sequence ID" value="OZI63060.1"/>
    <property type="molecule type" value="Genomic_DNA"/>
</dbReference>
<sequence length="482" mass="50406">MAARPQVLARGHAMTTHAQDNANGMRAADARTVAQILAAHAVHTPLSAIPPLALEHAKMSLASTIASASMGYRIESAAILRGLEIDDGGAPQATLWFYGARLPVSRAARVNAVASDAAASDDSDLRSIAHIGTIVSTTALALAEWLNRPGREVLAAMVLGYEVAGRIDESLTPGRMQRGFHGSVSTVFGAAVAAGRLLRLDEAAMTHAIALAATSIGGMALAADTSCSREYHAGLAAMAGIQAAQAARAGFQGDPAILEAPRGFLQAMGGQAVEDIVRDLGASWDIVTDMAIKLMPGAHPFHAVAEAAATAAREHDIDPSRIACIVVSAGVQHTSFGGAPHPRNLVEAAHSVAYFVAASVVDRGFGWDNLTPDKMRDPRIAALQDKVRYASEPPPLPDRFPHRHGGSVAIHMDDGAIHRATCRAPRGAGSRGIAWADIEAKYRQLAPRAGLEDAQVAHTLSLIRGLDHLDDVARLAAGLMLR</sequence>
<dbReference type="Pfam" id="PF19305">
    <property type="entry name" value="MmgE_PrpD_C"/>
    <property type="match status" value="1"/>
</dbReference>
<dbReference type="InterPro" id="IPR045336">
    <property type="entry name" value="MmgE_PrpD_N"/>
</dbReference>
<evidence type="ECO:0000313" key="6">
    <source>
        <dbReference type="Proteomes" id="UP000215767"/>
    </source>
</evidence>
<dbReference type="OrthoDB" id="9112846at2"/>
<evidence type="ECO:0000259" key="4">
    <source>
        <dbReference type="Pfam" id="PF19305"/>
    </source>
</evidence>
<dbReference type="AlphaFoldDB" id="A0A261UP70"/>
<organism evidence="5 6">
    <name type="scientific">Bordetella genomosp. 11</name>
    <dbReference type="NCBI Taxonomy" id="1416808"/>
    <lineage>
        <taxon>Bacteria</taxon>
        <taxon>Pseudomonadati</taxon>
        <taxon>Pseudomonadota</taxon>
        <taxon>Betaproteobacteria</taxon>
        <taxon>Burkholderiales</taxon>
        <taxon>Alcaligenaceae</taxon>
        <taxon>Bordetella</taxon>
    </lineage>
</organism>
<dbReference type="Proteomes" id="UP000215767">
    <property type="component" value="Unassembled WGS sequence"/>
</dbReference>
<feature type="domain" description="MmgE/PrpD C-terminal" evidence="4">
    <location>
        <begin position="301"/>
        <end position="451"/>
    </location>
</feature>
<evidence type="ECO:0000313" key="5">
    <source>
        <dbReference type="EMBL" id="OZI63060.1"/>
    </source>
</evidence>
<feature type="domain" description="MmgE/PrpD N-terminal" evidence="3">
    <location>
        <begin position="36"/>
        <end position="271"/>
    </location>
</feature>
<protein>
    <recommendedName>
        <fullName evidence="7">MmgE/PrpD family protein</fullName>
    </recommendedName>
</protein>
<evidence type="ECO:0000256" key="2">
    <source>
        <dbReference type="SAM" id="MobiDB-lite"/>
    </source>
</evidence>
<comment type="caution">
    <text evidence="5">The sequence shown here is derived from an EMBL/GenBank/DDBJ whole genome shotgun (WGS) entry which is preliminary data.</text>
</comment>
<evidence type="ECO:0000259" key="3">
    <source>
        <dbReference type="Pfam" id="PF03972"/>
    </source>
</evidence>
<dbReference type="InterPro" id="IPR042183">
    <property type="entry name" value="MmgE/PrpD_sf_1"/>
</dbReference>
<dbReference type="Pfam" id="PF03972">
    <property type="entry name" value="MmgE_PrpD_N"/>
    <property type="match status" value="1"/>
</dbReference>
<evidence type="ECO:0008006" key="7">
    <source>
        <dbReference type="Google" id="ProtNLM"/>
    </source>
</evidence>
<dbReference type="SUPFAM" id="SSF103378">
    <property type="entry name" value="2-methylcitrate dehydratase PrpD"/>
    <property type="match status" value="1"/>
</dbReference>
<evidence type="ECO:0000256" key="1">
    <source>
        <dbReference type="ARBA" id="ARBA00006174"/>
    </source>
</evidence>
<dbReference type="Gene3D" id="1.10.4100.10">
    <property type="entry name" value="2-methylcitrate dehydratase PrpD"/>
    <property type="match status" value="1"/>
</dbReference>
<accession>A0A261UP70</accession>
<dbReference type="InterPro" id="IPR036148">
    <property type="entry name" value="MmgE/PrpD_sf"/>
</dbReference>
<dbReference type="PANTHER" id="PTHR16943">
    <property type="entry name" value="2-METHYLCITRATE DEHYDRATASE-RELATED"/>
    <property type="match status" value="1"/>
</dbReference>
<gene>
    <name evidence="5" type="ORF">CAL28_28550</name>
</gene>
<feature type="region of interest" description="Disordered" evidence="2">
    <location>
        <begin position="1"/>
        <end position="24"/>
    </location>
</feature>
<proteinExistence type="inferred from homology"/>
<keyword evidence="6" id="KW-1185">Reference proteome</keyword>
<comment type="similarity">
    <text evidence="1">Belongs to the PrpD family.</text>
</comment>
<dbReference type="Gene3D" id="3.30.1330.120">
    <property type="entry name" value="2-methylcitrate dehydratase PrpD"/>
    <property type="match status" value="1"/>
</dbReference>
<dbReference type="InterPro" id="IPR045337">
    <property type="entry name" value="MmgE_PrpD_C"/>
</dbReference>
<dbReference type="PANTHER" id="PTHR16943:SF8">
    <property type="entry name" value="2-METHYLCITRATE DEHYDRATASE"/>
    <property type="match status" value="1"/>
</dbReference>
<dbReference type="InterPro" id="IPR005656">
    <property type="entry name" value="MmgE_PrpD"/>
</dbReference>
<name>A0A261UP70_9BORD</name>
<reference evidence="6" key="1">
    <citation type="submission" date="2017-05" db="EMBL/GenBank/DDBJ databases">
        <title>Complete and WGS of Bordetella genogroups.</title>
        <authorList>
            <person name="Spilker T."/>
            <person name="Lipuma J."/>
        </authorList>
    </citation>
    <scope>NUCLEOTIDE SEQUENCE [LARGE SCALE GENOMIC DNA]</scope>
    <source>
        <strain evidence="6">AU8856</strain>
    </source>
</reference>